<feature type="domain" description="Phospholipid/glycerol acyltransferase" evidence="14">
    <location>
        <begin position="192"/>
        <end position="335"/>
    </location>
</feature>
<keyword evidence="6" id="KW-0443">Lipid metabolism</keyword>
<dbReference type="GO" id="GO:0005743">
    <property type="term" value="C:mitochondrial inner membrane"/>
    <property type="evidence" value="ECO:0007669"/>
    <property type="project" value="UniProtKB-SubCell"/>
</dbReference>
<keyword evidence="4" id="KW-1000">Mitochondrion outer membrane</keyword>
<evidence type="ECO:0000256" key="4">
    <source>
        <dbReference type="ARBA" id="ARBA00022787"/>
    </source>
</evidence>
<evidence type="ECO:0000313" key="16">
    <source>
        <dbReference type="Proteomes" id="UP000286415"/>
    </source>
</evidence>
<sequence>MRLAECPPPCFLRVERQLCTEGVPKLNVTLFSLRNLEGTAKRVLVMFLYSRGTPDSLEVGFLSRRLSTTNLLIAYGLGGVDHTTRNGNNNRPTLMPFRWLAATQPEGSLIAKIPPGCLSLDRRIRKIRVMDLVYRLNRHSSPVSFLRAIFQPLTYPFFGALVKLALIRHHLMILNWDAFNRAYAHRPKHTPLITVSNHHSCLDDFMLFGSLLSLLDLTSVRRYRWTLTAVDICFTTKLHSFFFNWGKGIPVWRTVRDWKSGKLISKGGGVDQPSMNFSLDLLNRGDWIHVFPQGRIIHPYERDTETDIRLRWGVGRLIAESKVPPIILPIWHCGFDTLNPSDPSDTLKTITYILGKPQCLTIGVGEPLDMCSLRKEIQDICDDHTVSDNRRSLVHARLTDIVQRKLYALKAKTDKEHQARLCSLYTR</sequence>
<dbReference type="InterPro" id="IPR002123">
    <property type="entry name" value="Plipid/glycerol_acylTrfase"/>
</dbReference>
<evidence type="ECO:0000256" key="1">
    <source>
        <dbReference type="ARBA" id="ARBA00004137"/>
    </source>
</evidence>
<organism evidence="15 16">
    <name type="scientific">Clonorchis sinensis</name>
    <name type="common">Chinese liver fluke</name>
    <dbReference type="NCBI Taxonomy" id="79923"/>
    <lineage>
        <taxon>Eukaryota</taxon>
        <taxon>Metazoa</taxon>
        <taxon>Spiralia</taxon>
        <taxon>Lophotrochozoa</taxon>
        <taxon>Platyhelminthes</taxon>
        <taxon>Trematoda</taxon>
        <taxon>Digenea</taxon>
        <taxon>Opisthorchiida</taxon>
        <taxon>Opisthorchiata</taxon>
        <taxon>Opisthorchiidae</taxon>
        <taxon>Clonorchis</taxon>
    </lineage>
</organism>
<keyword evidence="7" id="KW-0496">Mitochondrion</keyword>
<evidence type="ECO:0000256" key="7">
    <source>
        <dbReference type="ARBA" id="ARBA00023128"/>
    </source>
</evidence>
<dbReference type="AlphaFoldDB" id="A0A419PP73"/>
<keyword evidence="5" id="KW-0999">Mitochondrion inner membrane</keyword>
<dbReference type="GO" id="GO:0047184">
    <property type="term" value="F:1-acylglycerophosphocholine O-acyltransferase activity"/>
    <property type="evidence" value="ECO:0007669"/>
    <property type="project" value="TreeGrafter"/>
</dbReference>
<dbReference type="PANTHER" id="PTHR12497:SF0">
    <property type="entry name" value="TAFAZZIN"/>
    <property type="match status" value="1"/>
</dbReference>
<keyword evidence="3" id="KW-0808">Transferase</keyword>
<dbReference type="GO" id="GO:0005741">
    <property type="term" value="C:mitochondrial outer membrane"/>
    <property type="evidence" value="ECO:0007669"/>
    <property type="project" value="UniProtKB-SubCell"/>
</dbReference>
<evidence type="ECO:0000256" key="9">
    <source>
        <dbReference type="ARBA" id="ARBA00023315"/>
    </source>
</evidence>
<proteinExistence type="inferred from homology"/>
<dbReference type="PRINTS" id="PR00979">
    <property type="entry name" value="TAFAZZIN"/>
</dbReference>
<evidence type="ECO:0000256" key="3">
    <source>
        <dbReference type="ARBA" id="ARBA00022679"/>
    </source>
</evidence>
<keyword evidence="16" id="KW-1185">Reference proteome</keyword>
<evidence type="ECO:0000256" key="13">
    <source>
        <dbReference type="RuleBase" id="RU365062"/>
    </source>
</evidence>
<evidence type="ECO:0000256" key="5">
    <source>
        <dbReference type="ARBA" id="ARBA00022792"/>
    </source>
</evidence>
<evidence type="ECO:0000256" key="2">
    <source>
        <dbReference type="ARBA" id="ARBA00010524"/>
    </source>
</evidence>
<evidence type="ECO:0000256" key="10">
    <source>
        <dbReference type="ARBA" id="ARBA00024323"/>
    </source>
</evidence>
<dbReference type="Proteomes" id="UP000286415">
    <property type="component" value="Unassembled WGS sequence"/>
</dbReference>
<protein>
    <recommendedName>
        <fullName evidence="13">Tafazzin family protein</fullName>
    </recommendedName>
</protein>
<evidence type="ECO:0000313" key="15">
    <source>
        <dbReference type="EMBL" id="KAG5452031.1"/>
    </source>
</evidence>
<reference evidence="15 16" key="1">
    <citation type="journal article" date="2018" name="Biotechnol. Adv.">
        <title>Improved genomic resources and new bioinformatic workflow for the carcinogenic parasite Clonorchis sinensis: Biotechnological implications.</title>
        <authorList>
            <person name="Wang D."/>
            <person name="Korhonen P.K."/>
            <person name="Gasser R.B."/>
            <person name="Young N.D."/>
        </authorList>
    </citation>
    <scope>NUCLEOTIDE SEQUENCE [LARGE SCALE GENOMIC DNA]</scope>
    <source>
        <strain evidence="15">Cs-k2</strain>
    </source>
</reference>
<name>A0A419PP73_CLOSI</name>
<dbReference type="InterPro" id="IPR000872">
    <property type="entry name" value="Tafazzin"/>
</dbReference>
<dbReference type="EMBL" id="NIRI02000042">
    <property type="protein sequence ID" value="KAG5452031.1"/>
    <property type="molecule type" value="Genomic_DNA"/>
</dbReference>
<dbReference type="STRING" id="79923.A0A419PP73"/>
<dbReference type="FunCoup" id="A0A419PP73">
    <property type="interactions" value="597"/>
</dbReference>
<evidence type="ECO:0000256" key="6">
    <source>
        <dbReference type="ARBA" id="ARBA00023098"/>
    </source>
</evidence>
<evidence type="ECO:0000256" key="12">
    <source>
        <dbReference type="ARBA" id="ARBA00049543"/>
    </source>
</evidence>
<accession>A0A419PP73</accession>
<comment type="caution">
    <text evidence="15">The sequence shown here is derived from an EMBL/GenBank/DDBJ whole genome shotgun (WGS) entry which is preliminary data.</text>
</comment>
<evidence type="ECO:0000256" key="8">
    <source>
        <dbReference type="ARBA" id="ARBA00023136"/>
    </source>
</evidence>
<dbReference type="GO" id="GO:0007007">
    <property type="term" value="P:inner mitochondrial membrane organization"/>
    <property type="evidence" value="ECO:0007669"/>
    <property type="project" value="TreeGrafter"/>
</dbReference>
<evidence type="ECO:0000259" key="14">
    <source>
        <dbReference type="SMART" id="SM00563"/>
    </source>
</evidence>
<dbReference type="PANTHER" id="PTHR12497">
    <property type="entry name" value="TAZ PROTEIN TAFAZZIN"/>
    <property type="match status" value="1"/>
</dbReference>
<comment type="catalytic activity">
    <reaction evidence="12">
        <text>1,2-di-(9Z-octadecenoyl)-sn-glycero-3-phosphocholine + 1-hexadecanoyl-sn-glycero-3-phosphocholine = 1-hexadecanoyl-2-(9Z-octadecenoyl)-sn-glycero-3-phosphocholine + 1-(9Z-octadecenoyl)-sn-glycero-3-phosphocholine</text>
        <dbReference type="Rhea" id="RHEA:43816"/>
        <dbReference type="ChEBI" id="CHEBI:28610"/>
        <dbReference type="ChEBI" id="CHEBI:72998"/>
        <dbReference type="ChEBI" id="CHEBI:73001"/>
        <dbReference type="ChEBI" id="CHEBI:74669"/>
    </reaction>
    <physiologicalReaction direction="left-to-right" evidence="12">
        <dbReference type="Rhea" id="RHEA:43817"/>
    </physiologicalReaction>
    <physiologicalReaction direction="right-to-left" evidence="12">
        <dbReference type="Rhea" id="RHEA:43818"/>
    </physiologicalReaction>
</comment>
<dbReference type="SUPFAM" id="SSF69593">
    <property type="entry name" value="Glycerol-3-phosphate (1)-acyltransferase"/>
    <property type="match status" value="1"/>
</dbReference>
<keyword evidence="9" id="KW-0012">Acyltransferase</keyword>
<dbReference type="Pfam" id="PF01553">
    <property type="entry name" value="Acyltransferase"/>
    <property type="match status" value="1"/>
</dbReference>
<dbReference type="SMART" id="SM00563">
    <property type="entry name" value="PlsC"/>
    <property type="match status" value="1"/>
</dbReference>
<keyword evidence="8" id="KW-0472">Membrane</keyword>
<reference evidence="15 16" key="2">
    <citation type="journal article" date="2021" name="Genomics">
        <title>High-quality reference genome for Clonorchis sinensis.</title>
        <authorList>
            <person name="Young N.D."/>
            <person name="Stroehlein A.J."/>
            <person name="Kinkar L."/>
            <person name="Wang T."/>
            <person name="Sohn W.M."/>
            <person name="Chang B.C.H."/>
            <person name="Kaur P."/>
            <person name="Weisz D."/>
            <person name="Dudchenko O."/>
            <person name="Aiden E.L."/>
            <person name="Korhonen P.K."/>
            <person name="Gasser R.B."/>
        </authorList>
    </citation>
    <scope>NUCLEOTIDE SEQUENCE [LARGE SCALE GENOMIC DNA]</scope>
    <source>
        <strain evidence="15">Cs-k2</strain>
    </source>
</reference>
<dbReference type="CDD" id="cd07989">
    <property type="entry name" value="LPLAT_AGPAT-like"/>
    <property type="match status" value="1"/>
</dbReference>
<dbReference type="GO" id="GO:0035965">
    <property type="term" value="P:cardiolipin acyl-chain remodeling"/>
    <property type="evidence" value="ECO:0007669"/>
    <property type="project" value="TreeGrafter"/>
</dbReference>
<dbReference type="InParanoid" id="A0A419PP73"/>
<gene>
    <name evidence="15" type="ORF">CSKR_110639</name>
</gene>
<comment type="similarity">
    <text evidence="2 13">Belongs to the taffazin family.</text>
</comment>
<dbReference type="OrthoDB" id="193467at2759"/>
<comment type="subcellular location">
    <subcellularLocation>
        <location evidence="1">Mitochondrion inner membrane</location>
        <topology evidence="1">Peripheral membrane protein</topology>
        <orientation evidence="1">Intermembrane side</orientation>
    </subcellularLocation>
    <subcellularLocation>
        <location evidence="10">Mitochondrion outer membrane</location>
        <topology evidence="10">Peripheral membrane protein</topology>
        <orientation evidence="10">Intermembrane side</orientation>
    </subcellularLocation>
</comment>
<comment type="catalytic activity">
    <reaction evidence="11">
        <text>1'-[1,2-diacyl-sn-glycero-3-phospho],3'-[1-acyl-sn-glycero-3-phospho]-glycerol + a 1,2-diacyl-sn-glycero-3-phosphocholine = a cardiolipin + a 1-acyl-sn-glycero-3-phosphocholine</text>
        <dbReference type="Rhea" id="RHEA:33731"/>
        <dbReference type="ChEBI" id="CHEBI:57643"/>
        <dbReference type="ChEBI" id="CHEBI:58168"/>
        <dbReference type="ChEBI" id="CHEBI:62237"/>
        <dbReference type="ChEBI" id="CHEBI:64743"/>
    </reaction>
    <physiologicalReaction direction="left-to-right" evidence="11">
        <dbReference type="Rhea" id="RHEA:33732"/>
    </physiologicalReaction>
    <physiologicalReaction direction="right-to-left" evidence="11">
        <dbReference type="Rhea" id="RHEA:33733"/>
    </physiologicalReaction>
</comment>
<evidence type="ECO:0000256" key="11">
    <source>
        <dbReference type="ARBA" id="ARBA00047906"/>
    </source>
</evidence>